<dbReference type="Proteomes" id="UP000317894">
    <property type="component" value="Unassembled WGS sequence"/>
</dbReference>
<name>A0A552UH02_9SPHN</name>
<comment type="caution">
    <text evidence="1">The sequence shown here is derived from an EMBL/GenBank/DDBJ whole genome shotgun (WGS) entry which is preliminary data.</text>
</comment>
<proteinExistence type="predicted"/>
<keyword evidence="2" id="KW-1185">Reference proteome</keyword>
<dbReference type="Pfam" id="PF11367">
    <property type="entry name" value="Tail_completion_gp17"/>
    <property type="match status" value="1"/>
</dbReference>
<evidence type="ECO:0000313" key="2">
    <source>
        <dbReference type="Proteomes" id="UP000317894"/>
    </source>
</evidence>
<organism evidence="1 2">
    <name type="scientific">Glacieibacterium frigidum</name>
    <dbReference type="NCBI Taxonomy" id="2593303"/>
    <lineage>
        <taxon>Bacteria</taxon>
        <taxon>Pseudomonadati</taxon>
        <taxon>Pseudomonadota</taxon>
        <taxon>Alphaproteobacteria</taxon>
        <taxon>Sphingomonadales</taxon>
        <taxon>Sphingosinicellaceae</taxon>
        <taxon>Glacieibacterium</taxon>
    </lineage>
</organism>
<reference evidence="1 2" key="1">
    <citation type="submission" date="2019-07" db="EMBL/GenBank/DDBJ databases">
        <title>Novel species isolated from glacier.</title>
        <authorList>
            <person name="Liu Q."/>
            <person name="Xin Y.-H."/>
        </authorList>
    </citation>
    <scope>NUCLEOTIDE SEQUENCE [LARGE SCALE GENOMIC DNA]</scope>
    <source>
        <strain evidence="1 2">LB1R16</strain>
    </source>
</reference>
<dbReference type="RefSeq" id="WP_143555047.1">
    <property type="nucleotide sequence ID" value="NZ_VJWA01000001.1"/>
</dbReference>
<protein>
    <submittedName>
        <fullName evidence="1">DUF3168 domain-containing protein</fullName>
    </submittedName>
</protein>
<gene>
    <name evidence="1" type="ORF">FMM06_04910</name>
</gene>
<accession>A0A552UH02</accession>
<evidence type="ECO:0000313" key="1">
    <source>
        <dbReference type="EMBL" id="TRW17502.1"/>
    </source>
</evidence>
<dbReference type="Gene3D" id="3.30.2000.30">
    <property type="match status" value="1"/>
</dbReference>
<dbReference type="InterPro" id="IPR021508">
    <property type="entry name" value="Gp17-like"/>
</dbReference>
<sequence>MSARLLALRGTPARLVKAFARLAAPPDTATPMFPMLVVEAVTSRPWSSATFDGERHRFELRLHGDALAVGDALDRLIELLPEADFDLPGEIVAEARLASVRVDPDPGVAALALVIEVVTVVD</sequence>
<dbReference type="InterPro" id="IPR053745">
    <property type="entry name" value="Viral_Tail_Comp_sf"/>
</dbReference>
<dbReference type="EMBL" id="VJWA01000001">
    <property type="protein sequence ID" value="TRW17502.1"/>
    <property type="molecule type" value="Genomic_DNA"/>
</dbReference>
<dbReference type="OrthoDB" id="7473760at2"/>
<dbReference type="AlphaFoldDB" id="A0A552UH02"/>